<feature type="non-terminal residue" evidence="3">
    <location>
        <position position="75"/>
    </location>
</feature>
<gene>
    <name evidence="3" type="ORF">BTA31_22185</name>
</gene>
<dbReference type="SUPFAM" id="SSF89447">
    <property type="entry name" value="AbrB/MazE/MraZ-like"/>
    <property type="match status" value="1"/>
</dbReference>
<dbReference type="EMBL" id="MRBL01000058">
    <property type="protein sequence ID" value="OMI24511.1"/>
    <property type="molecule type" value="Genomic_DNA"/>
</dbReference>
<sequence>MKSATIIRKIDDFGRVILPRPIRKGLEIDGNDPVEYFVEDENIIIRKYLKDQMCMVTGEVSDKNVTVSGGIVLSP</sequence>
<evidence type="ECO:0000313" key="3">
    <source>
        <dbReference type="EMBL" id="OMI24511.1"/>
    </source>
</evidence>
<comment type="caution">
    <text evidence="3">The sequence shown here is derived from an EMBL/GenBank/DDBJ whole genome shotgun (WGS) entry which is preliminary data.</text>
</comment>
<dbReference type="RefSeq" id="WP_076794286.1">
    <property type="nucleotide sequence ID" value="NZ_MRBL01000058.1"/>
</dbReference>
<dbReference type="PROSITE" id="PS51740">
    <property type="entry name" value="SPOVT_ABRB"/>
    <property type="match status" value="1"/>
</dbReference>
<evidence type="ECO:0000259" key="2">
    <source>
        <dbReference type="PROSITE" id="PS51740"/>
    </source>
</evidence>
<dbReference type="PANTHER" id="PTHR36432:SF4">
    <property type="entry name" value="TRANSITION STATE REGULATOR ABH-RELATED"/>
    <property type="match status" value="1"/>
</dbReference>
<dbReference type="Pfam" id="PF04014">
    <property type="entry name" value="MazE_antitoxin"/>
    <property type="match status" value="1"/>
</dbReference>
<dbReference type="PANTHER" id="PTHR36432">
    <property type="match status" value="1"/>
</dbReference>
<keyword evidence="1" id="KW-0238">DNA-binding</keyword>
<dbReference type="Gene3D" id="2.10.260.10">
    <property type="match status" value="1"/>
</dbReference>
<evidence type="ECO:0000313" key="4">
    <source>
        <dbReference type="Proteomes" id="UP000187046"/>
    </source>
</evidence>
<reference evidence="3 4" key="1">
    <citation type="submission" date="2016-12" db="EMBL/GenBank/DDBJ databases">
        <title>Bacillus phylogenomics.</title>
        <authorList>
            <person name="Dunlap C."/>
        </authorList>
    </citation>
    <scope>NUCLEOTIDE SEQUENCE [LARGE SCALE GENOMIC DNA]</scope>
    <source>
        <strain evidence="3 4">NRRL B-41327</strain>
    </source>
</reference>
<protein>
    <submittedName>
        <fullName evidence="3">AbrB family transcriptional regulator</fullName>
    </submittedName>
</protein>
<evidence type="ECO:0000256" key="1">
    <source>
        <dbReference type="PROSITE-ProRule" id="PRU01076"/>
    </source>
</evidence>
<dbReference type="InterPro" id="IPR040678">
    <property type="entry name" value="AbrB_C"/>
</dbReference>
<accession>A0ABX3HYW0</accession>
<organism evidence="3 4">
    <name type="scientific">Bacillus haynesii</name>
    <dbReference type="NCBI Taxonomy" id="1925021"/>
    <lineage>
        <taxon>Bacteria</taxon>
        <taxon>Bacillati</taxon>
        <taxon>Bacillota</taxon>
        <taxon>Bacilli</taxon>
        <taxon>Bacillales</taxon>
        <taxon>Bacillaceae</taxon>
        <taxon>Bacillus</taxon>
    </lineage>
</organism>
<proteinExistence type="predicted"/>
<dbReference type="InterPro" id="IPR052731">
    <property type="entry name" value="B_subtilis_Trans_State_Reg"/>
</dbReference>
<dbReference type="NCBIfam" id="TIGR01439">
    <property type="entry name" value="lp_hng_hel_AbrB"/>
    <property type="match status" value="1"/>
</dbReference>
<feature type="domain" description="SpoVT-AbrB" evidence="2">
    <location>
        <begin position="5"/>
        <end position="50"/>
    </location>
</feature>
<dbReference type="InterPro" id="IPR007159">
    <property type="entry name" value="SpoVT-AbrB_dom"/>
</dbReference>
<dbReference type="InterPro" id="IPR037914">
    <property type="entry name" value="SpoVT-AbrB_sf"/>
</dbReference>
<name>A0ABX3HYW0_9BACI</name>
<keyword evidence="4" id="KW-1185">Reference proteome</keyword>
<dbReference type="SMART" id="SM00966">
    <property type="entry name" value="SpoVT_AbrB"/>
    <property type="match status" value="1"/>
</dbReference>
<dbReference type="Proteomes" id="UP000187046">
    <property type="component" value="Unassembled WGS sequence"/>
</dbReference>
<dbReference type="Pfam" id="PF18277">
    <property type="entry name" value="AbrB_C"/>
    <property type="match status" value="1"/>
</dbReference>